<feature type="signal peptide" evidence="1">
    <location>
        <begin position="1"/>
        <end position="19"/>
    </location>
</feature>
<reference evidence="4" key="1">
    <citation type="submission" date="2018-08" db="EMBL/GenBank/DDBJ databases">
        <authorList>
            <person name="Liu Z.-W."/>
            <person name="Du Z.-J."/>
        </authorList>
    </citation>
    <scope>NUCLEOTIDE SEQUENCE [LARGE SCALE GENOMIC DNA]</scope>
    <source>
        <strain evidence="4">H4X</strain>
    </source>
</reference>
<dbReference type="EMBL" id="QRGR01000001">
    <property type="protein sequence ID" value="RDV17025.1"/>
    <property type="molecule type" value="Genomic_DNA"/>
</dbReference>
<feature type="domain" description="Thioredoxin" evidence="2">
    <location>
        <begin position="24"/>
        <end position="175"/>
    </location>
</feature>
<dbReference type="OrthoDB" id="9809746at2"/>
<dbReference type="InterPro" id="IPR000866">
    <property type="entry name" value="AhpC/TSA"/>
</dbReference>
<dbReference type="GO" id="GO:0016491">
    <property type="term" value="F:oxidoreductase activity"/>
    <property type="evidence" value="ECO:0007669"/>
    <property type="project" value="InterPro"/>
</dbReference>
<evidence type="ECO:0000256" key="1">
    <source>
        <dbReference type="SAM" id="SignalP"/>
    </source>
</evidence>
<dbReference type="InterPro" id="IPR036249">
    <property type="entry name" value="Thioredoxin-like_sf"/>
</dbReference>
<dbReference type="AlphaFoldDB" id="A0A3D8LI01"/>
<dbReference type="InterPro" id="IPR047262">
    <property type="entry name" value="PRX-like1"/>
</dbReference>
<dbReference type="Proteomes" id="UP000256708">
    <property type="component" value="Unassembled WGS sequence"/>
</dbReference>
<evidence type="ECO:0000259" key="2">
    <source>
        <dbReference type="PROSITE" id="PS51352"/>
    </source>
</evidence>
<gene>
    <name evidence="3" type="ORF">DXT99_00455</name>
</gene>
<sequence length="194" mass="20991">MKYLASLATALFLSVGAFAQSGGYQLGDKVTNFTLKSSNNQTASLSDFTNAKTVVLVFTNSQCPYAKLYENRLVTLSSTYANQGVQFVFVNPGVGDGSETLEAMAAKNYSFPYLADEGQKVSRQFGATKTPEVFVLHNTGDGFVLKYKGAIDDNPQVESGVKNYYLRSVIDSVLANKAVATPDKRATGCLIKKY</sequence>
<dbReference type="PANTHER" id="PTHR43640:SF1">
    <property type="entry name" value="THIOREDOXIN-DEPENDENT PEROXIREDOXIN"/>
    <property type="match status" value="1"/>
</dbReference>
<accession>A0A3D8LI01</accession>
<protein>
    <submittedName>
        <fullName evidence="3">Thioredoxin family protein</fullName>
    </submittedName>
</protein>
<dbReference type="RefSeq" id="WP_115563545.1">
    <property type="nucleotide sequence ID" value="NZ_QRGR01000001.1"/>
</dbReference>
<organism evidence="3 4">
    <name type="scientific">Pontibacter diazotrophicus</name>
    <dbReference type="NCBI Taxonomy" id="1400979"/>
    <lineage>
        <taxon>Bacteria</taxon>
        <taxon>Pseudomonadati</taxon>
        <taxon>Bacteroidota</taxon>
        <taxon>Cytophagia</taxon>
        <taxon>Cytophagales</taxon>
        <taxon>Hymenobacteraceae</taxon>
        <taxon>Pontibacter</taxon>
    </lineage>
</organism>
<dbReference type="SUPFAM" id="SSF52833">
    <property type="entry name" value="Thioredoxin-like"/>
    <property type="match status" value="1"/>
</dbReference>
<dbReference type="Gene3D" id="3.40.30.10">
    <property type="entry name" value="Glutaredoxin"/>
    <property type="match status" value="1"/>
</dbReference>
<dbReference type="Pfam" id="PF00578">
    <property type="entry name" value="AhpC-TSA"/>
    <property type="match status" value="1"/>
</dbReference>
<proteinExistence type="predicted"/>
<dbReference type="PANTHER" id="PTHR43640">
    <property type="entry name" value="OS07G0260300 PROTEIN"/>
    <property type="match status" value="1"/>
</dbReference>
<name>A0A3D8LI01_9BACT</name>
<keyword evidence="1" id="KW-0732">Signal</keyword>
<keyword evidence="4" id="KW-1185">Reference proteome</keyword>
<feature type="chain" id="PRO_5017708758" evidence="1">
    <location>
        <begin position="20"/>
        <end position="194"/>
    </location>
</feature>
<evidence type="ECO:0000313" key="4">
    <source>
        <dbReference type="Proteomes" id="UP000256708"/>
    </source>
</evidence>
<dbReference type="InterPro" id="IPR013766">
    <property type="entry name" value="Thioredoxin_domain"/>
</dbReference>
<comment type="caution">
    <text evidence="3">The sequence shown here is derived from an EMBL/GenBank/DDBJ whole genome shotgun (WGS) entry which is preliminary data.</text>
</comment>
<evidence type="ECO:0000313" key="3">
    <source>
        <dbReference type="EMBL" id="RDV17025.1"/>
    </source>
</evidence>
<dbReference type="PROSITE" id="PS51352">
    <property type="entry name" value="THIOREDOXIN_2"/>
    <property type="match status" value="1"/>
</dbReference>
<dbReference type="GO" id="GO:0016209">
    <property type="term" value="F:antioxidant activity"/>
    <property type="evidence" value="ECO:0007669"/>
    <property type="project" value="InterPro"/>
</dbReference>
<dbReference type="CDD" id="cd02969">
    <property type="entry name" value="PRX_like1"/>
    <property type="match status" value="1"/>
</dbReference>